<gene>
    <name evidence="1" type="ORF">Fuma_06285</name>
</gene>
<dbReference type="EMBL" id="CP017641">
    <property type="protein sequence ID" value="APZ96613.1"/>
    <property type="molecule type" value="Genomic_DNA"/>
</dbReference>
<organism evidence="1 2">
    <name type="scientific">Fuerstiella marisgermanici</name>
    <dbReference type="NCBI Taxonomy" id="1891926"/>
    <lineage>
        <taxon>Bacteria</taxon>
        <taxon>Pseudomonadati</taxon>
        <taxon>Planctomycetota</taxon>
        <taxon>Planctomycetia</taxon>
        <taxon>Planctomycetales</taxon>
        <taxon>Planctomycetaceae</taxon>
        <taxon>Fuerstiella</taxon>
    </lineage>
</organism>
<reference evidence="1 2" key="1">
    <citation type="journal article" date="2016" name="Front. Microbiol.">
        <title>Fuerstia marisgermanicae gen. nov., sp. nov., an Unusual Member of the Phylum Planctomycetes from the German Wadden Sea.</title>
        <authorList>
            <person name="Kohn T."/>
            <person name="Heuer A."/>
            <person name="Jogler M."/>
            <person name="Vollmers J."/>
            <person name="Boedeker C."/>
            <person name="Bunk B."/>
            <person name="Rast P."/>
            <person name="Borchert D."/>
            <person name="Glockner I."/>
            <person name="Freese H.M."/>
            <person name="Klenk H.P."/>
            <person name="Overmann J."/>
            <person name="Kaster A.K."/>
            <person name="Rohde M."/>
            <person name="Wiegand S."/>
            <person name="Jogler C."/>
        </authorList>
    </citation>
    <scope>NUCLEOTIDE SEQUENCE [LARGE SCALE GENOMIC DNA]</scope>
    <source>
        <strain evidence="1 2">NH11</strain>
    </source>
</reference>
<dbReference type="RefSeq" id="WP_077027605.1">
    <property type="nucleotide sequence ID" value="NZ_CP017641.1"/>
</dbReference>
<protein>
    <submittedName>
        <fullName evidence="1">Uncharacterized protein</fullName>
    </submittedName>
</protein>
<keyword evidence="2" id="KW-1185">Reference proteome</keyword>
<dbReference type="KEGG" id="fmr:Fuma_06285"/>
<proteinExistence type="predicted"/>
<dbReference type="Proteomes" id="UP000187735">
    <property type="component" value="Chromosome"/>
</dbReference>
<accession>A0A1P8WRC9</accession>
<sequence length="206" mass="22865">MSRRLISAFVAASSVLAVHCQASDSGRRTGSDIAVYEFIPYPSASGSEDASIDDAFDEQAAAEDFIKLLRAEAANTTRSLFPEPIKVLDRHELNSVDPYATMPETWWTNEVQDETQEAADELLQMITDILAMLMELLGMSEEQALQTLDELLEHYELEEVHAAFTAVDDEASLQYLLLILLDDSTDTVQSLLEAQFDTSRSIIGKL</sequence>
<dbReference type="AlphaFoldDB" id="A0A1P8WRC9"/>
<name>A0A1P8WRC9_9PLAN</name>
<evidence type="ECO:0000313" key="2">
    <source>
        <dbReference type="Proteomes" id="UP000187735"/>
    </source>
</evidence>
<evidence type="ECO:0000313" key="1">
    <source>
        <dbReference type="EMBL" id="APZ96613.1"/>
    </source>
</evidence>